<gene>
    <name evidence="1" type="ORF">Vbra_8129</name>
</gene>
<sequence>MSTRVVGSRLALWVPGVRLLNDEEAREPFNVNVMDYGEPPIPDERRPKRWYRPEFKRSPHPENVPMPAFVLREQRRRRMAANLLALIKPPVDDNGIDNNDKSPRPLI</sequence>
<organism evidence="1 2">
    <name type="scientific">Vitrella brassicaformis (strain CCMP3155)</name>
    <dbReference type="NCBI Taxonomy" id="1169540"/>
    <lineage>
        <taxon>Eukaryota</taxon>
        <taxon>Sar</taxon>
        <taxon>Alveolata</taxon>
        <taxon>Colpodellida</taxon>
        <taxon>Vitrellaceae</taxon>
        <taxon>Vitrella</taxon>
    </lineage>
</organism>
<dbReference type="EMBL" id="CDMY01000304">
    <property type="protein sequence ID" value="CEM01027.1"/>
    <property type="molecule type" value="Genomic_DNA"/>
</dbReference>
<accession>A0A0G4ESP1</accession>
<proteinExistence type="predicted"/>
<dbReference type="AlphaFoldDB" id="A0A0G4ESP1"/>
<dbReference type="Proteomes" id="UP000041254">
    <property type="component" value="Unassembled WGS sequence"/>
</dbReference>
<name>A0A0G4ESP1_VITBC</name>
<reference evidence="1 2" key="1">
    <citation type="submission" date="2014-11" db="EMBL/GenBank/DDBJ databases">
        <authorList>
            <person name="Zhu J."/>
            <person name="Qi W."/>
            <person name="Song R."/>
        </authorList>
    </citation>
    <scope>NUCLEOTIDE SEQUENCE [LARGE SCALE GENOMIC DNA]</scope>
</reference>
<dbReference type="InParanoid" id="A0A0G4ESP1"/>
<protein>
    <submittedName>
        <fullName evidence="1">Uncharacterized protein</fullName>
    </submittedName>
</protein>
<evidence type="ECO:0000313" key="1">
    <source>
        <dbReference type="EMBL" id="CEM01027.1"/>
    </source>
</evidence>
<evidence type="ECO:0000313" key="2">
    <source>
        <dbReference type="Proteomes" id="UP000041254"/>
    </source>
</evidence>
<keyword evidence="2" id="KW-1185">Reference proteome</keyword>
<dbReference type="VEuPathDB" id="CryptoDB:Vbra_8129"/>